<protein>
    <recommendedName>
        <fullName evidence="4">AB hydrolase-1 domain-containing protein</fullName>
    </recommendedName>
</protein>
<feature type="transmembrane region" description="Helical" evidence="1">
    <location>
        <begin position="47"/>
        <end position="67"/>
    </location>
</feature>
<dbReference type="Proteomes" id="UP000698800">
    <property type="component" value="Unassembled WGS sequence"/>
</dbReference>
<proteinExistence type="predicted"/>
<dbReference type="PANTHER" id="PTHR37471:SF1">
    <property type="entry name" value="AB HYDROLASE-1 DOMAIN-CONTAINING PROTEIN"/>
    <property type="match status" value="1"/>
</dbReference>
<comment type="caution">
    <text evidence="2">The sequence shown here is derived from an EMBL/GenBank/DDBJ whole genome shotgun (WGS) entry which is preliminary data.</text>
</comment>
<dbReference type="EMBL" id="JAGHQL010000006">
    <property type="protein sequence ID" value="KAH0545373.1"/>
    <property type="molecule type" value="Genomic_DNA"/>
</dbReference>
<organism evidence="2 3">
    <name type="scientific">Glutinoglossum americanum</name>
    <dbReference type="NCBI Taxonomy" id="1670608"/>
    <lineage>
        <taxon>Eukaryota</taxon>
        <taxon>Fungi</taxon>
        <taxon>Dikarya</taxon>
        <taxon>Ascomycota</taxon>
        <taxon>Pezizomycotina</taxon>
        <taxon>Geoglossomycetes</taxon>
        <taxon>Geoglossales</taxon>
        <taxon>Geoglossaceae</taxon>
        <taxon>Glutinoglossum</taxon>
    </lineage>
</organism>
<dbReference type="InterPro" id="IPR029058">
    <property type="entry name" value="AB_hydrolase_fold"/>
</dbReference>
<dbReference type="Gene3D" id="3.40.50.1820">
    <property type="entry name" value="alpha/beta hydrolase"/>
    <property type="match status" value="1"/>
</dbReference>
<dbReference type="AlphaFoldDB" id="A0A9P8ID68"/>
<evidence type="ECO:0000256" key="1">
    <source>
        <dbReference type="SAM" id="Phobius"/>
    </source>
</evidence>
<evidence type="ECO:0008006" key="4">
    <source>
        <dbReference type="Google" id="ProtNLM"/>
    </source>
</evidence>
<dbReference type="SUPFAM" id="SSF53474">
    <property type="entry name" value="alpha/beta-Hydrolases"/>
    <property type="match status" value="1"/>
</dbReference>
<dbReference type="PANTHER" id="PTHR37471">
    <property type="entry name" value="UNNAMED PRODUCT"/>
    <property type="match status" value="1"/>
</dbReference>
<feature type="transmembrane region" description="Helical" evidence="1">
    <location>
        <begin position="12"/>
        <end position="35"/>
    </location>
</feature>
<keyword evidence="1" id="KW-0812">Transmembrane</keyword>
<name>A0A9P8ID68_9PEZI</name>
<reference evidence="2" key="1">
    <citation type="submission" date="2021-03" db="EMBL/GenBank/DDBJ databases">
        <title>Comparative genomics and phylogenomic investigation of the class Geoglossomycetes provide insights into ecological specialization and systematics.</title>
        <authorList>
            <person name="Melie T."/>
            <person name="Pirro S."/>
            <person name="Miller A.N."/>
            <person name="Quandt A."/>
        </authorList>
    </citation>
    <scope>NUCLEOTIDE SEQUENCE</scope>
    <source>
        <strain evidence="2">GBOQ0MN5Z8</strain>
    </source>
</reference>
<sequence>MIGTSVWEYIFIRSCIFFLHWIAPLSILYCITSYLQVFEPITLRVPLILKAWVVAETAFYFFVYLPLKYYLQGAAIHPKPLSREERRALFLRCHETVPDPEQYLSKWFLGAPASEIKRENVKEFFCWAFLNKGEYDPVEEDELEEYATYMEKLLQRNLEEGRGEAKCLRLTLDDVDMLHRSLTWYLTRLPILFIHGIGIGLYPYINLLAELNTGGASASADGELGILAVEIMPVSFRITSQALDKNKMCGEIQNILKAHGWDKFVLVSHSYGSVISAHLLHTPQIAEKIGPILLIDPVSFLLHHPDVAYNFTRRKPSRANEHQLYYFASKDMGVSHTLARRFFWSENILWKEDFRKRRLTVSLGGKDLIVDTEAVGAYLTEADKESQETGSWKERAWEGEGLDLLWFRNLDHAQVFDREITRRQLVEVVRTYCEQG</sequence>
<keyword evidence="3" id="KW-1185">Reference proteome</keyword>
<accession>A0A9P8ID68</accession>
<dbReference type="OrthoDB" id="6431331at2759"/>
<keyword evidence="1" id="KW-1133">Transmembrane helix</keyword>
<keyword evidence="1" id="KW-0472">Membrane</keyword>
<evidence type="ECO:0000313" key="3">
    <source>
        <dbReference type="Proteomes" id="UP000698800"/>
    </source>
</evidence>
<gene>
    <name evidence="2" type="ORF">FGG08_000514</name>
</gene>
<evidence type="ECO:0000313" key="2">
    <source>
        <dbReference type="EMBL" id="KAH0545373.1"/>
    </source>
</evidence>